<proteinExistence type="predicted"/>
<evidence type="ECO:0008006" key="3">
    <source>
        <dbReference type="Google" id="ProtNLM"/>
    </source>
</evidence>
<sequence length="36" mass="4142">KARRSHLSTLDWEILPHAAYLPDPAPSDYHLWLTVA</sequence>
<name>E2C1I6_HARSA</name>
<dbReference type="Proteomes" id="UP000008237">
    <property type="component" value="Unassembled WGS sequence"/>
</dbReference>
<dbReference type="AlphaFoldDB" id="E2C1I6"/>
<dbReference type="InterPro" id="IPR036397">
    <property type="entry name" value="RNaseH_sf"/>
</dbReference>
<protein>
    <recommendedName>
        <fullName evidence="3">Histone-lysine N-methyltransferase SETMAR</fullName>
    </recommendedName>
</protein>
<dbReference type="InParanoid" id="E2C1I6"/>
<dbReference type="Gene3D" id="3.30.420.10">
    <property type="entry name" value="Ribonuclease H-like superfamily/Ribonuclease H"/>
    <property type="match status" value="1"/>
</dbReference>
<feature type="non-terminal residue" evidence="1">
    <location>
        <position position="36"/>
    </location>
</feature>
<gene>
    <name evidence="1" type="ORF">EAI_08134</name>
</gene>
<reference evidence="1 2" key="1">
    <citation type="journal article" date="2010" name="Science">
        <title>Genomic comparison of the ants Camponotus floridanus and Harpegnathos saltator.</title>
        <authorList>
            <person name="Bonasio R."/>
            <person name="Zhang G."/>
            <person name="Ye C."/>
            <person name="Mutti N.S."/>
            <person name="Fang X."/>
            <person name="Qin N."/>
            <person name="Donahue G."/>
            <person name="Yang P."/>
            <person name="Li Q."/>
            <person name="Li C."/>
            <person name="Zhang P."/>
            <person name="Huang Z."/>
            <person name="Berger S.L."/>
            <person name="Reinberg D."/>
            <person name="Wang J."/>
            <person name="Liebig J."/>
        </authorList>
    </citation>
    <scope>NUCLEOTIDE SEQUENCE [LARGE SCALE GENOMIC DNA]</scope>
    <source>
        <strain evidence="1 2">R22 G/1</strain>
    </source>
</reference>
<dbReference type="GO" id="GO:0003676">
    <property type="term" value="F:nucleic acid binding"/>
    <property type="evidence" value="ECO:0007669"/>
    <property type="project" value="InterPro"/>
</dbReference>
<dbReference type="EMBL" id="GL451937">
    <property type="protein sequence ID" value="EFN78162.1"/>
    <property type="molecule type" value="Genomic_DNA"/>
</dbReference>
<keyword evidence="2" id="KW-1185">Reference proteome</keyword>
<evidence type="ECO:0000313" key="2">
    <source>
        <dbReference type="Proteomes" id="UP000008237"/>
    </source>
</evidence>
<evidence type="ECO:0000313" key="1">
    <source>
        <dbReference type="EMBL" id="EFN78162.1"/>
    </source>
</evidence>
<feature type="non-terminal residue" evidence="1">
    <location>
        <position position="1"/>
    </location>
</feature>
<accession>E2C1I6</accession>
<organism evidence="2">
    <name type="scientific">Harpegnathos saltator</name>
    <name type="common">Jerdon's jumping ant</name>
    <dbReference type="NCBI Taxonomy" id="610380"/>
    <lineage>
        <taxon>Eukaryota</taxon>
        <taxon>Metazoa</taxon>
        <taxon>Ecdysozoa</taxon>
        <taxon>Arthropoda</taxon>
        <taxon>Hexapoda</taxon>
        <taxon>Insecta</taxon>
        <taxon>Pterygota</taxon>
        <taxon>Neoptera</taxon>
        <taxon>Endopterygota</taxon>
        <taxon>Hymenoptera</taxon>
        <taxon>Apocrita</taxon>
        <taxon>Aculeata</taxon>
        <taxon>Formicoidea</taxon>
        <taxon>Formicidae</taxon>
        <taxon>Ponerinae</taxon>
        <taxon>Ponerini</taxon>
        <taxon>Harpegnathos</taxon>
    </lineage>
</organism>